<evidence type="ECO:0000313" key="1">
    <source>
        <dbReference type="EMBL" id="SKC12678.1"/>
    </source>
</evidence>
<accession>A0A1T5GWD6</accession>
<dbReference type="EMBL" id="FUYP01000119">
    <property type="protein sequence ID" value="SKC12678.1"/>
    <property type="molecule type" value="Genomic_DNA"/>
</dbReference>
<dbReference type="AlphaFoldDB" id="A0A1T5GWD6"/>
<evidence type="ECO:0000313" key="2">
    <source>
        <dbReference type="Proteomes" id="UP000190044"/>
    </source>
</evidence>
<proteinExistence type="predicted"/>
<protein>
    <recommendedName>
        <fullName evidence="3">VCBS repeat-containing protein</fullName>
    </recommendedName>
</protein>
<dbReference type="Gene3D" id="2.60.40.3440">
    <property type="match status" value="2"/>
</dbReference>
<gene>
    <name evidence="1" type="ORF">SAMN06295937_11191</name>
</gene>
<dbReference type="Pfam" id="PF17963">
    <property type="entry name" value="Big_9"/>
    <property type="match status" value="2"/>
</dbReference>
<name>A0A1T5GWD6_9SPHN</name>
<feature type="non-terminal residue" evidence="1">
    <location>
        <position position="338"/>
    </location>
</feature>
<dbReference type="Proteomes" id="UP000190044">
    <property type="component" value="Unassembled WGS sequence"/>
</dbReference>
<dbReference type="NCBIfam" id="NF012211">
    <property type="entry name" value="tand_rpt_95"/>
    <property type="match status" value="2"/>
</dbReference>
<evidence type="ECO:0008006" key="3">
    <source>
        <dbReference type="Google" id="ProtNLM"/>
    </source>
</evidence>
<keyword evidence="2" id="KW-1185">Reference proteome</keyword>
<sequence>MFANDTAGADGVDLAADVALGTAPTKGAAVYNGDGTFTYTPAPGAEGPDSFTYTITDGDGDVSTATVTITLAADSEPTIDVGGANSVDEAALSFGSDPASNGEFASGAFTITTGNDSIGSLVINGTDVTAGGSVAGAYGTLTVTLAGGVYSYSYELTTNTDGDATSDAFDVVVTDSDGDIADDTLVIDIVDDVPTARDDSASPAEDTAVIIDVFANDTAGADGVDLAADVALGTAPTKGTAVYNGDGTFTYTPAPGAEGPDSFTYTITDGDGDVSTATVTITLAVDSEPTIDVGGVNSVDEAALSFGSDPASNGEFASGAFTITTGNDSIGSLVINGT</sequence>
<organism evidence="1 2">
    <name type="scientific">Sphingopyxis flava</name>
    <dbReference type="NCBI Taxonomy" id="1507287"/>
    <lineage>
        <taxon>Bacteria</taxon>
        <taxon>Pseudomonadati</taxon>
        <taxon>Pseudomonadota</taxon>
        <taxon>Alphaproteobacteria</taxon>
        <taxon>Sphingomonadales</taxon>
        <taxon>Sphingomonadaceae</taxon>
        <taxon>Sphingopyxis</taxon>
    </lineage>
</organism>
<reference evidence="2" key="1">
    <citation type="submission" date="2017-02" db="EMBL/GenBank/DDBJ databases">
        <authorList>
            <person name="Varghese N."/>
            <person name="Submissions S."/>
        </authorList>
    </citation>
    <scope>NUCLEOTIDE SEQUENCE [LARGE SCALE GENOMIC DNA]</scope>
    <source>
        <strain evidence="2">R11H</strain>
    </source>
</reference>